<dbReference type="PANTHER" id="PTHR45708">
    <property type="entry name" value="ENDOCHITINASE"/>
    <property type="match status" value="1"/>
</dbReference>
<dbReference type="InParanoid" id="A0A3N4M1R0"/>
<organism evidence="12 13">
    <name type="scientific">Terfezia boudieri ATCC MYA-4762</name>
    <dbReference type="NCBI Taxonomy" id="1051890"/>
    <lineage>
        <taxon>Eukaryota</taxon>
        <taxon>Fungi</taxon>
        <taxon>Dikarya</taxon>
        <taxon>Ascomycota</taxon>
        <taxon>Pezizomycotina</taxon>
        <taxon>Pezizomycetes</taxon>
        <taxon>Pezizales</taxon>
        <taxon>Pezizaceae</taxon>
        <taxon>Terfezia</taxon>
    </lineage>
</organism>
<keyword evidence="7" id="KW-0624">Polysaccharide degradation</keyword>
<dbReference type="Proteomes" id="UP000267821">
    <property type="component" value="Unassembled WGS sequence"/>
</dbReference>
<keyword evidence="6 8" id="KW-0326">Glycosidase</keyword>
<dbReference type="GO" id="GO:0006032">
    <property type="term" value="P:chitin catabolic process"/>
    <property type="evidence" value="ECO:0007669"/>
    <property type="project" value="UniProtKB-KW"/>
</dbReference>
<evidence type="ECO:0000256" key="5">
    <source>
        <dbReference type="ARBA" id="ARBA00023277"/>
    </source>
</evidence>
<evidence type="ECO:0000256" key="6">
    <source>
        <dbReference type="ARBA" id="ARBA00023295"/>
    </source>
</evidence>
<reference evidence="12 13" key="1">
    <citation type="journal article" date="2018" name="Nat. Ecol. Evol.">
        <title>Pezizomycetes genomes reveal the molecular basis of ectomycorrhizal truffle lifestyle.</title>
        <authorList>
            <person name="Murat C."/>
            <person name="Payen T."/>
            <person name="Noel B."/>
            <person name="Kuo A."/>
            <person name="Morin E."/>
            <person name="Chen J."/>
            <person name="Kohler A."/>
            <person name="Krizsan K."/>
            <person name="Balestrini R."/>
            <person name="Da Silva C."/>
            <person name="Montanini B."/>
            <person name="Hainaut M."/>
            <person name="Levati E."/>
            <person name="Barry K.W."/>
            <person name="Belfiori B."/>
            <person name="Cichocki N."/>
            <person name="Clum A."/>
            <person name="Dockter R.B."/>
            <person name="Fauchery L."/>
            <person name="Guy J."/>
            <person name="Iotti M."/>
            <person name="Le Tacon F."/>
            <person name="Lindquist E.A."/>
            <person name="Lipzen A."/>
            <person name="Malagnac F."/>
            <person name="Mello A."/>
            <person name="Molinier V."/>
            <person name="Miyauchi S."/>
            <person name="Poulain J."/>
            <person name="Riccioni C."/>
            <person name="Rubini A."/>
            <person name="Sitrit Y."/>
            <person name="Splivallo R."/>
            <person name="Traeger S."/>
            <person name="Wang M."/>
            <person name="Zifcakova L."/>
            <person name="Wipf D."/>
            <person name="Zambonelli A."/>
            <person name="Paolocci F."/>
            <person name="Nowrousian M."/>
            <person name="Ottonello S."/>
            <person name="Baldrian P."/>
            <person name="Spatafora J.W."/>
            <person name="Henrissat B."/>
            <person name="Nagy L.G."/>
            <person name="Aury J.M."/>
            <person name="Wincker P."/>
            <person name="Grigoriev I.V."/>
            <person name="Bonfante P."/>
            <person name="Martin F.M."/>
        </authorList>
    </citation>
    <scope>NUCLEOTIDE SEQUENCE [LARGE SCALE GENOMIC DNA]</scope>
    <source>
        <strain evidence="12 13">ATCC MYA-4762</strain>
    </source>
</reference>
<sequence>MIWTKISSFGIVAISAFSTLASAAWNLSANNNVALYWGQNTFGAISNNTAKLQKDLLYYCKQPDVDLIPIAFLHKWGPDGGTPLVNFANSCTGWQMFVGTDLLYCPTISQDIIKCQRTYKKKILISLGGGMPGYGGVANGTDAKLFAEKVWAMFGNQWHYFRPFGEAIVDGFDLDFENGPAAGYENIAYRLRQLMNDDKAKTGKEWILTGAPQCPQPDSMLDVALRNTVFDAIFVQFYNNPSCQASNWVLGKDQTTNAGFNFAMWDAYAKKSKNPKMKVFLALPLAGQIATGYVSRSKAARIIGDLKRYTNFGGFAAWDASLTDLNSGYVSYLKKALKTQPIPVLPKVVKRKADFAIHGHSHL</sequence>
<evidence type="ECO:0000256" key="9">
    <source>
        <dbReference type="RuleBase" id="RU004453"/>
    </source>
</evidence>
<dbReference type="EMBL" id="ML121528">
    <property type="protein sequence ID" value="RPB29104.1"/>
    <property type="molecule type" value="Genomic_DNA"/>
</dbReference>
<evidence type="ECO:0000256" key="8">
    <source>
        <dbReference type="RuleBase" id="RU000489"/>
    </source>
</evidence>
<dbReference type="Gene3D" id="3.20.20.80">
    <property type="entry name" value="Glycosidases"/>
    <property type="match status" value="1"/>
</dbReference>
<evidence type="ECO:0000313" key="12">
    <source>
        <dbReference type="EMBL" id="RPB29104.1"/>
    </source>
</evidence>
<comment type="catalytic activity">
    <reaction evidence="1">
        <text>Random endo-hydrolysis of N-acetyl-beta-D-glucosaminide (1-&gt;4)-beta-linkages in chitin and chitodextrins.</text>
        <dbReference type="EC" id="3.2.1.14"/>
    </reaction>
</comment>
<proteinExistence type="inferred from homology"/>
<dbReference type="STRING" id="1051890.A0A3N4M1R0"/>
<dbReference type="InterPro" id="IPR050542">
    <property type="entry name" value="Glycosyl_Hydrlase18_Chitinase"/>
</dbReference>
<protein>
    <recommendedName>
        <fullName evidence="2">chitinase</fullName>
        <ecNumber evidence="2">3.2.1.14</ecNumber>
    </recommendedName>
</protein>
<keyword evidence="3 8" id="KW-0378">Hydrolase</keyword>
<dbReference type="PROSITE" id="PS01095">
    <property type="entry name" value="GH18_1"/>
    <property type="match status" value="1"/>
</dbReference>
<keyword evidence="13" id="KW-1185">Reference proteome</keyword>
<evidence type="ECO:0000256" key="1">
    <source>
        <dbReference type="ARBA" id="ARBA00000822"/>
    </source>
</evidence>
<evidence type="ECO:0000256" key="2">
    <source>
        <dbReference type="ARBA" id="ARBA00012729"/>
    </source>
</evidence>
<dbReference type="OrthoDB" id="6020543at2759"/>
<dbReference type="GO" id="GO:0008843">
    <property type="term" value="F:endochitinase activity"/>
    <property type="evidence" value="ECO:0007669"/>
    <property type="project" value="UniProtKB-EC"/>
</dbReference>
<accession>A0A3N4M1R0</accession>
<dbReference type="FunCoup" id="A0A3N4M1R0">
    <property type="interactions" value="143"/>
</dbReference>
<feature type="signal peptide" evidence="10">
    <location>
        <begin position="1"/>
        <end position="23"/>
    </location>
</feature>
<keyword evidence="4" id="KW-0146">Chitin degradation</keyword>
<dbReference type="GO" id="GO:0005576">
    <property type="term" value="C:extracellular region"/>
    <property type="evidence" value="ECO:0007669"/>
    <property type="project" value="TreeGrafter"/>
</dbReference>
<dbReference type="GO" id="GO:0000272">
    <property type="term" value="P:polysaccharide catabolic process"/>
    <property type="evidence" value="ECO:0007669"/>
    <property type="project" value="UniProtKB-KW"/>
</dbReference>
<evidence type="ECO:0000256" key="3">
    <source>
        <dbReference type="ARBA" id="ARBA00022801"/>
    </source>
</evidence>
<feature type="chain" id="PRO_5018093221" description="chitinase" evidence="10">
    <location>
        <begin position="24"/>
        <end position="363"/>
    </location>
</feature>
<comment type="similarity">
    <text evidence="9">Belongs to the glycosyl hydrolase 18 family.</text>
</comment>
<evidence type="ECO:0000313" key="13">
    <source>
        <dbReference type="Proteomes" id="UP000267821"/>
    </source>
</evidence>
<evidence type="ECO:0000259" key="11">
    <source>
        <dbReference type="PROSITE" id="PS51910"/>
    </source>
</evidence>
<gene>
    <name evidence="12" type="ORF">L211DRAFT_817397</name>
</gene>
<evidence type="ECO:0000256" key="4">
    <source>
        <dbReference type="ARBA" id="ARBA00023024"/>
    </source>
</evidence>
<keyword evidence="5" id="KW-0119">Carbohydrate metabolism</keyword>
<evidence type="ECO:0000256" key="10">
    <source>
        <dbReference type="SAM" id="SignalP"/>
    </source>
</evidence>
<dbReference type="AlphaFoldDB" id="A0A3N4M1R0"/>
<dbReference type="PROSITE" id="PS51910">
    <property type="entry name" value="GH18_2"/>
    <property type="match status" value="1"/>
</dbReference>
<dbReference type="InterPro" id="IPR017853">
    <property type="entry name" value="GH"/>
</dbReference>
<dbReference type="InterPro" id="IPR001223">
    <property type="entry name" value="Glyco_hydro18_cat"/>
</dbReference>
<dbReference type="SUPFAM" id="SSF51445">
    <property type="entry name" value="(Trans)glycosidases"/>
    <property type="match status" value="1"/>
</dbReference>
<dbReference type="InterPro" id="IPR001579">
    <property type="entry name" value="Glyco_hydro_18_chit_AS"/>
</dbReference>
<name>A0A3N4M1R0_9PEZI</name>
<keyword evidence="10" id="KW-0732">Signal</keyword>
<dbReference type="EC" id="3.2.1.14" evidence="2"/>
<dbReference type="Pfam" id="PF00704">
    <property type="entry name" value="Glyco_hydro_18"/>
    <property type="match status" value="1"/>
</dbReference>
<dbReference type="PANTHER" id="PTHR45708:SF49">
    <property type="entry name" value="ENDOCHITINASE"/>
    <property type="match status" value="1"/>
</dbReference>
<evidence type="ECO:0000256" key="7">
    <source>
        <dbReference type="ARBA" id="ARBA00023326"/>
    </source>
</evidence>
<feature type="domain" description="GH18" evidence="11">
    <location>
        <begin position="31"/>
        <end position="340"/>
    </location>
</feature>